<dbReference type="AlphaFoldDB" id="A0A1I1R904"/>
<reference evidence="2" key="1">
    <citation type="submission" date="2016-10" db="EMBL/GenBank/DDBJ databases">
        <authorList>
            <person name="Varghese N."/>
            <person name="Submissions S."/>
        </authorList>
    </citation>
    <scope>NUCLEOTIDE SEQUENCE [LARGE SCALE GENOMIC DNA]</scope>
    <source>
        <strain evidence="2">R-53102</strain>
    </source>
</reference>
<dbReference type="EMBL" id="FOMN01000001">
    <property type="protein sequence ID" value="SFD30884.1"/>
    <property type="molecule type" value="Genomic_DNA"/>
</dbReference>
<proteinExistence type="predicted"/>
<evidence type="ECO:0000313" key="2">
    <source>
        <dbReference type="Proteomes" id="UP000199599"/>
    </source>
</evidence>
<organism evidence="1 2">
    <name type="scientific">Lactobacillus bombicola</name>
    <dbReference type="NCBI Taxonomy" id="1505723"/>
    <lineage>
        <taxon>Bacteria</taxon>
        <taxon>Bacillati</taxon>
        <taxon>Bacillota</taxon>
        <taxon>Bacilli</taxon>
        <taxon>Lactobacillales</taxon>
        <taxon>Lactobacillaceae</taxon>
        <taxon>Lactobacillus</taxon>
    </lineage>
</organism>
<dbReference type="Proteomes" id="UP000199599">
    <property type="component" value="Unassembled WGS sequence"/>
</dbReference>
<name>A0A1I1R904_9LACO</name>
<dbReference type="RefSeq" id="WP_205755878.1">
    <property type="nucleotide sequence ID" value="NZ_CBCRVU010000001.1"/>
</dbReference>
<protein>
    <submittedName>
        <fullName evidence="1">Uncharacterized protein</fullName>
    </submittedName>
</protein>
<sequence length="92" mass="10843">MNEKYSLFLLNQELHNLFSWSSAKVVRTKRLLFQINQGFDLKQKNNLPNRLYLADLEDTAKDVYITQGIAQTLEPQDIIEMKHNLYNNIDTN</sequence>
<evidence type="ECO:0000313" key="1">
    <source>
        <dbReference type="EMBL" id="SFD30884.1"/>
    </source>
</evidence>
<gene>
    <name evidence="1" type="ORF">SAMN04487792_0254</name>
</gene>
<dbReference type="STRING" id="1505723.SAMN04487792_0254"/>
<accession>A0A1I1R904</accession>